<feature type="chain" id="PRO_5040837290" evidence="8">
    <location>
        <begin position="20"/>
        <end position="244"/>
    </location>
</feature>
<dbReference type="InterPro" id="IPR015720">
    <property type="entry name" value="Emp24-like"/>
</dbReference>
<dbReference type="AlphaFoldDB" id="A0A9W7SID0"/>
<comment type="caution">
    <text evidence="10">The sequence shown here is derived from an EMBL/GenBank/DDBJ whole genome shotgun (WGS) entry which is preliminary data.</text>
</comment>
<proteinExistence type="inferred from homology"/>
<evidence type="ECO:0000256" key="5">
    <source>
        <dbReference type="ARBA" id="ARBA00022989"/>
    </source>
</evidence>
<name>A0A9W7SID0_9PEZI</name>
<organism evidence="10 11">
    <name type="scientific">Teratosphaeria destructans</name>
    <dbReference type="NCBI Taxonomy" id="418781"/>
    <lineage>
        <taxon>Eukaryota</taxon>
        <taxon>Fungi</taxon>
        <taxon>Dikarya</taxon>
        <taxon>Ascomycota</taxon>
        <taxon>Pezizomycotina</taxon>
        <taxon>Dothideomycetes</taxon>
        <taxon>Dothideomycetidae</taxon>
        <taxon>Mycosphaerellales</taxon>
        <taxon>Teratosphaeriaceae</taxon>
        <taxon>Teratosphaeria</taxon>
    </lineage>
</organism>
<evidence type="ECO:0000256" key="1">
    <source>
        <dbReference type="ARBA" id="ARBA00004479"/>
    </source>
</evidence>
<keyword evidence="6" id="KW-0472">Membrane</keyword>
<evidence type="ECO:0000313" key="10">
    <source>
        <dbReference type="EMBL" id="KAH9808827.1"/>
    </source>
</evidence>
<dbReference type="SMART" id="SM01190">
    <property type="entry name" value="EMP24_GP25L"/>
    <property type="match status" value="1"/>
</dbReference>
<evidence type="ECO:0000256" key="3">
    <source>
        <dbReference type="ARBA" id="ARBA00022692"/>
    </source>
</evidence>
<reference evidence="10 11" key="1">
    <citation type="journal article" date="2018" name="IMA Fungus">
        <title>IMA Genome-F 10: Nine draft genome sequences of Claviceps purpurea s.lat., including C. arundinis, C. humidiphila, and C. cf. spartinae, pseudomolecules for the pitch canker pathogen Fusarium circinatum, draft genome of Davidsoniella eucalypti, Grosmannia galeiformis, Quambalaria eucalypti, and Teratosphaeria destructans.</title>
        <authorList>
            <person name="Wingfield B.D."/>
            <person name="Liu M."/>
            <person name="Nguyen H.D."/>
            <person name="Lane F.A."/>
            <person name="Morgan S.W."/>
            <person name="De Vos L."/>
            <person name="Wilken P.M."/>
            <person name="Duong T.A."/>
            <person name="Aylward J."/>
            <person name="Coetzee M.P."/>
            <person name="Dadej K."/>
            <person name="De Beer Z.W."/>
            <person name="Findlay W."/>
            <person name="Havenga M."/>
            <person name="Kolarik M."/>
            <person name="Menzies J.G."/>
            <person name="Naidoo K."/>
            <person name="Pochopski O."/>
            <person name="Shoukouhi P."/>
            <person name="Santana Q.C."/>
            <person name="Seifert K.A."/>
            <person name="Soal N."/>
            <person name="Steenkamp E.T."/>
            <person name="Tatham C.T."/>
            <person name="van der Nest M.A."/>
            <person name="Wingfield M.J."/>
        </authorList>
    </citation>
    <scope>NUCLEOTIDE SEQUENCE [LARGE SCALE GENOMIC DNA]</scope>
    <source>
        <strain evidence="10">CMW44962</strain>
    </source>
</reference>
<evidence type="ECO:0000259" key="9">
    <source>
        <dbReference type="PROSITE" id="PS50866"/>
    </source>
</evidence>
<keyword evidence="4 8" id="KW-0732">Signal</keyword>
<evidence type="ECO:0000256" key="2">
    <source>
        <dbReference type="ARBA" id="ARBA00007104"/>
    </source>
</evidence>
<keyword evidence="5" id="KW-1133">Transmembrane helix</keyword>
<evidence type="ECO:0000313" key="11">
    <source>
        <dbReference type="Proteomes" id="UP001138500"/>
    </source>
</evidence>
<comment type="similarity">
    <text evidence="2 7">Belongs to the EMP24/GP25L family.</text>
</comment>
<evidence type="ECO:0000256" key="8">
    <source>
        <dbReference type="SAM" id="SignalP"/>
    </source>
</evidence>
<protein>
    <submittedName>
        <fullName evidence="10">Protein ERP1</fullName>
    </submittedName>
</protein>
<reference evidence="10 11" key="2">
    <citation type="journal article" date="2021" name="Curr. Genet.">
        <title>Genetic response to nitrogen starvation in the aggressive Eucalyptus foliar pathogen Teratosphaeria destructans.</title>
        <authorList>
            <person name="Havenga M."/>
            <person name="Wingfield B.D."/>
            <person name="Wingfield M.J."/>
            <person name="Dreyer L.L."/>
            <person name="Roets F."/>
            <person name="Aylward J."/>
        </authorList>
    </citation>
    <scope>NUCLEOTIDE SEQUENCE [LARGE SCALE GENOMIC DNA]</scope>
    <source>
        <strain evidence="10">CMW44962</strain>
    </source>
</reference>
<sequence length="244" mass="27540">MRSFSCVASIALLAAQAQALYFFIDGPRQKCFFEVMPKDTLLVGQITTTTTANPYTHKSIPNTNPGNYKAQLWNHDRQTYVDDNEMGIVVTIDETFDNDHRVVNIRGSSSGKFTFTAADSGEHRLCFTPINAAYHSGWSILGHQTGGIKIELDMAIGDSSKIESSDKGKLDEVAERVRALNARLVDVRREQVFQREREAEFRDQSESVNARVVKWTLVQIVLLAATCTWQLRYLRAFFIKQKLG</sequence>
<dbReference type="PANTHER" id="PTHR22811">
    <property type="entry name" value="TRANSMEMBRANE EMP24 DOMAIN-CONTAINING PROTEIN"/>
    <property type="match status" value="1"/>
</dbReference>
<dbReference type="EMBL" id="RIBY02002589">
    <property type="protein sequence ID" value="KAH9808827.1"/>
    <property type="molecule type" value="Genomic_DNA"/>
</dbReference>
<keyword evidence="11" id="KW-1185">Reference proteome</keyword>
<gene>
    <name evidence="10" type="ORF">Tdes44962_MAKER06246</name>
</gene>
<keyword evidence="3 7" id="KW-0812">Transmembrane</keyword>
<feature type="domain" description="GOLD" evidence="9">
    <location>
        <begin position="29"/>
        <end position="154"/>
    </location>
</feature>
<dbReference type="InterPro" id="IPR009038">
    <property type="entry name" value="GOLD_dom"/>
</dbReference>
<comment type="subcellular location">
    <subcellularLocation>
        <location evidence="1 7">Membrane</location>
        <topology evidence="1 7">Single-pass type I membrane protein</topology>
    </subcellularLocation>
</comment>
<evidence type="ECO:0000256" key="7">
    <source>
        <dbReference type="RuleBase" id="RU003827"/>
    </source>
</evidence>
<dbReference type="Proteomes" id="UP001138500">
    <property type="component" value="Unassembled WGS sequence"/>
</dbReference>
<feature type="signal peptide" evidence="8">
    <location>
        <begin position="1"/>
        <end position="19"/>
    </location>
</feature>
<dbReference type="OrthoDB" id="3427at2759"/>
<evidence type="ECO:0000256" key="4">
    <source>
        <dbReference type="ARBA" id="ARBA00022729"/>
    </source>
</evidence>
<dbReference type="PROSITE" id="PS50866">
    <property type="entry name" value="GOLD"/>
    <property type="match status" value="1"/>
</dbReference>
<accession>A0A9W7SID0</accession>
<dbReference type="GO" id="GO:0016020">
    <property type="term" value="C:membrane"/>
    <property type="evidence" value="ECO:0007669"/>
    <property type="project" value="UniProtKB-SubCell"/>
</dbReference>
<evidence type="ECO:0000256" key="6">
    <source>
        <dbReference type="ARBA" id="ARBA00023136"/>
    </source>
</evidence>
<dbReference type="Pfam" id="PF01105">
    <property type="entry name" value="EMP24_GP25L"/>
    <property type="match status" value="1"/>
</dbReference>